<dbReference type="GO" id="GO:0046872">
    <property type="term" value="F:metal ion binding"/>
    <property type="evidence" value="ECO:0007669"/>
    <property type="project" value="UniProtKB-KW"/>
</dbReference>
<name>A0A9K3KDS3_9STRA</name>
<evidence type="ECO:0000259" key="12">
    <source>
        <dbReference type="Pfam" id="PF02896"/>
    </source>
</evidence>
<dbReference type="Pfam" id="PF02896">
    <property type="entry name" value="PEP-utilizers_C"/>
    <property type="match status" value="1"/>
</dbReference>
<dbReference type="InterPro" id="IPR018274">
    <property type="entry name" value="PEP_util_AS"/>
</dbReference>
<evidence type="ECO:0000256" key="9">
    <source>
        <dbReference type="SAM" id="SignalP"/>
    </source>
</evidence>
<keyword evidence="3" id="KW-0808">Transferase</keyword>
<keyword evidence="14" id="KW-1185">Reference proteome</keyword>
<keyword evidence="5" id="KW-0547">Nucleotide-binding</keyword>
<keyword evidence="7" id="KW-0067">ATP-binding</keyword>
<evidence type="ECO:0000256" key="3">
    <source>
        <dbReference type="ARBA" id="ARBA00022679"/>
    </source>
</evidence>
<dbReference type="GO" id="GO:0008986">
    <property type="term" value="F:pyruvate, water dikinase activity"/>
    <property type="evidence" value="ECO:0007669"/>
    <property type="project" value="InterPro"/>
</dbReference>
<feature type="domain" description="Pyruvate phosphate dikinase AMP/ATP-binding" evidence="11">
    <location>
        <begin position="76"/>
        <end position="408"/>
    </location>
</feature>
<dbReference type="PROSITE" id="PS00370">
    <property type="entry name" value="PEP_ENZYMES_PHOS_SITE"/>
    <property type="match status" value="1"/>
</dbReference>
<evidence type="ECO:0000256" key="6">
    <source>
        <dbReference type="ARBA" id="ARBA00022777"/>
    </source>
</evidence>
<dbReference type="AlphaFoldDB" id="A0A9K3KDS3"/>
<dbReference type="PANTHER" id="PTHR43030:SF1">
    <property type="entry name" value="PHOSPHOENOLPYRUVATE SYNTHASE"/>
    <property type="match status" value="1"/>
</dbReference>
<reference evidence="13" key="1">
    <citation type="journal article" date="2021" name="Sci. Rep.">
        <title>Diploid genomic architecture of Nitzschia inconspicua, an elite biomass production diatom.</title>
        <authorList>
            <person name="Oliver A."/>
            <person name="Podell S."/>
            <person name="Pinowska A."/>
            <person name="Traller J.C."/>
            <person name="Smith S.R."/>
            <person name="McClure R."/>
            <person name="Beliaev A."/>
            <person name="Bohutskyi P."/>
            <person name="Hill E.A."/>
            <person name="Rabines A."/>
            <person name="Zheng H."/>
            <person name="Allen L.Z."/>
            <person name="Kuo A."/>
            <person name="Grigoriev I.V."/>
            <person name="Allen A.E."/>
            <person name="Hazlebeck D."/>
            <person name="Allen E.E."/>
        </authorList>
    </citation>
    <scope>NUCLEOTIDE SEQUENCE</scope>
    <source>
        <strain evidence="13">Hildebrandi</strain>
    </source>
</reference>
<evidence type="ECO:0000256" key="8">
    <source>
        <dbReference type="ARBA" id="ARBA00022842"/>
    </source>
</evidence>
<evidence type="ECO:0000313" key="14">
    <source>
        <dbReference type="Proteomes" id="UP000693970"/>
    </source>
</evidence>
<dbReference type="InterPro" id="IPR023151">
    <property type="entry name" value="PEP_util_CS"/>
</dbReference>
<keyword evidence="9" id="KW-0732">Signal</keyword>
<dbReference type="FunFam" id="3.30.1490.20:FF:000010">
    <property type="entry name" value="Phosphoenolpyruvate synthase"/>
    <property type="match status" value="1"/>
</dbReference>
<evidence type="ECO:0000256" key="7">
    <source>
        <dbReference type="ARBA" id="ARBA00022840"/>
    </source>
</evidence>
<dbReference type="InterPro" id="IPR000121">
    <property type="entry name" value="PEP_util_C"/>
</dbReference>
<protein>
    <submittedName>
        <fullName evidence="13">Phosphoenolpyruvate synthase</fullName>
    </submittedName>
</protein>
<comment type="similarity">
    <text evidence="2">Belongs to the PEP-utilizing enzyme family.</text>
</comment>
<keyword evidence="6" id="KW-0418">Kinase</keyword>
<evidence type="ECO:0000259" key="11">
    <source>
        <dbReference type="Pfam" id="PF01326"/>
    </source>
</evidence>
<evidence type="ECO:0000256" key="4">
    <source>
        <dbReference type="ARBA" id="ARBA00022723"/>
    </source>
</evidence>
<keyword evidence="4" id="KW-0479">Metal-binding</keyword>
<feature type="chain" id="PRO_5039937083" evidence="9">
    <location>
        <begin position="19"/>
        <end position="858"/>
    </location>
</feature>
<reference evidence="13" key="2">
    <citation type="submission" date="2021-04" db="EMBL/GenBank/DDBJ databases">
        <authorList>
            <person name="Podell S."/>
        </authorList>
    </citation>
    <scope>NUCLEOTIDE SEQUENCE</scope>
    <source>
        <strain evidence="13">Hildebrandi</strain>
    </source>
</reference>
<dbReference type="NCBIfam" id="NF005057">
    <property type="entry name" value="PRK06464.1"/>
    <property type="match status" value="1"/>
</dbReference>
<feature type="signal peptide" evidence="9">
    <location>
        <begin position="1"/>
        <end position="18"/>
    </location>
</feature>
<evidence type="ECO:0000259" key="10">
    <source>
        <dbReference type="Pfam" id="PF00391"/>
    </source>
</evidence>
<feature type="domain" description="PEP-utilising enzyme mobile" evidence="10">
    <location>
        <begin position="449"/>
        <end position="519"/>
    </location>
</feature>
<evidence type="ECO:0000256" key="1">
    <source>
        <dbReference type="ARBA" id="ARBA00001946"/>
    </source>
</evidence>
<evidence type="ECO:0000313" key="13">
    <source>
        <dbReference type="EMBL" id="KAG7341662.1"/>
    </source>
</evidence>
<comment type="cofactor">
    <cofactor evidence="1">
        <name>Mg(2+)</name>
        <dbReference type="ChEBI" id="CHEBI:18420"/>
    </cofactor>
</comment>
<dbReference type="InterPro" id="IPR002192">
    <property type="entry name" value="PPDK_AMP/ATP-bd"/>
</dbReference>
<dbReference type="OrthoDB" id="6123450at2759"/>
<evidence type="ECO:0000256" key="2">
    <source>
        <dbReference type="ARBA" id="ARBA00007837"/>
    </source>
</evidence>
<organism evidence="13 14">
    <name type="scientific">Nitzschia inconspicua</name>
    <dbReference type="NCBI Taxonomy" id="303405"/>
    <lineage>
        <taxon>Eukaryota</taxon>
        <taxon>Sar</taxon>
        <taxon>Stramenopiles</taxon>
        <taxon>Ochrophyta</taxon>
        <taxon>Bacillariophyta</taxon>
        <taxon>Bacillariophyceae</taxon>
        <taxon>Bacillariophycidae</taxon>
        <taxon>Bacillariales</taxon>
        <taxon>Bacillariaceae</taxon>
        <taxon>Nitzschia</taxon>
    </lineage>
</organism>
<dbReference type="Pfam" id="PF01326">
    <property type="entry name" value="PPDK_N"/>
    <property type="match status" value="1"/>
</dbReference>
<dbReference type="NCBIfam" id="TIGR01418">
    <property type="entry name" value="PEP_synth"/>
    <property type="match status" value="1"/>
</dbReference>
<evidence type="ECO:0000256" key="5">
    <source>
        <dbReference type="ARBA" id="ARBA00022741"/>
    </source>
</evidence>
<dbReference type="Pfam" id="PF00391">
    <property type="entry name" value="PEP-utilizers"/>
    <property type="match status" value="1"/>
</dbReference>
<sequence length="858" mass="92967">MKIFVVAAFLGSPSACFGFVAPLTTSTCYKKVTAPILPLRVVSDLKKSTISKHDDTPGSTVPFTISFDEICLEDIPKVGGKTASLGEMIQRLQPLGVDVPGGFGVTSSAYDAVLDQLHLREQLGVKLESLDVSNLERLAEVGRECRKMIMEVGLPEDVRNAIESAYTEMCTDGSQCSVAVRSSATAEDLPNASFAGQQASFLNIIGPSAVADAVLECFASIFTDRAITYRAHNNFDHLKVKGAVAVQLMVRSDLASAGVAFTLDPDTGFRDVCVITGSYGLGESVVGGKVDPDEVQVFKPMIGKVEDPIISRLIGRKQTSIIYTDGDSKERTKTIMTAEEDQARRSFSDEDTKQLAQWCVEIERHYSLLHGHPTPMDIEWAKDGITGQLYIVQARPETVRARQEANAFRQTTVKHSAKDSIIDGTAIGSDAATGTACVIENLSDISKMSKGEILVADITDPDWVPAIRMASAVVTNRGGRTCHAAIVSRELGVPCIVGAKGATELLKDGKKYTVDCSRGATGRIYEGEASIEKNVISIKDLPQTKTKIQLILAHPETAFLHSSLPVAGVGLVRQEFVTANAIGIHPNAVLFPERLDEDERRLIEEKAKNDNSPKAFFVRRLSEGIGSIAAAFYPRPITVRLGDFKSNEYRRLIGGKHFEPEEENPMIGLRGASRYLHPDYVDAFNLECEALLHVRDRMGLDNVQLMVPFCRTTEEANGVVNALAKNGLKRGKDGLKVWCMCELPSNVFAIDSFASFFDGFSIGSNDLTQLVLGIDRDSGELAHLFDEENEAVKTAIREAIQGSKRNGKLVGLCGQAPSDKPDFAEFLVSEGIDSISLTPDAVITAINIVAKAEKKACA</sequence>
<dbReference type="PROSITE" id="PS00742">
    <property type="entry name" value="PEP_ENZYMES_2"/>
    <property type="match status" value="1"/>
</dbReference>
<accession>A0A9K3KDS3</accession>
<dbReference type="Proteomes" id="UP000693970">
    <property type="component" value="Unassembled WGS sequence"/>
</dbReference>
<dbReference type="EMBL" id="JAGRRH010000026">
    <property type="protein sequence ID" value="KAG7341662.1"/>
    <property type="molecule type" value="Genomic_DNA"/>
</dbReference>
<keyword evidence="8" id="KW-0460">Magnesium</keyword>
<proteinExistence type="inferred from homology"/>
<dbReference type="InterPro" id="IPR008279">
    <property type="entry name" value="PEP-util_enz_mobile_dom"/>
</dbReference>
<dbReference type="PANTHER" id="PTHR43030">
    <property type="entry name" value="PHOSPHOENOLPYRUVATE SYNTHASE"/>
    <property type="match status" value="1"/>
</dbReference>
<feature type="domain" description="PEP-utilising enzyme C-terminal" evidence="12">
    <location>
        <begin position="543"/>
        <end position="852"/>
    </location>
</feature>
<gene>
    <name evidence="13" type="ORF">IV203_023615</name>
</gene>
<comment type="caution">
    <text evidence="13">The sequence shown here is derived from an EMBL/GenBank/DDBJ whole genome shotgun (WGS) entry which is preliminary data.</text>
</comment>
<dbReference type="GO" id="GO:0005524">
    <property type="term" value="F:ATP binding"/>
    <property type="evidence" value="ECO:0007669"/>
    <property type="project" value="UniProtKB-KW"/>
</dbReference>
<dbReference type="InterPro" id="IPR006319">
    <property type="entry name" value="PEP_synth"/>
</dbReference>